<dbReference type="NCBIfam" id="TIGR02595">
    <property type="entry name" value="PEP_CTERM"/>
    <property type="match status" value="1"/>
</dbReference>
<evidence type="ECO:0000313" key="2">
    <source>
        <dbReference type="Proteomes" id="UP000218287"/>
    </source>
</evidence>
<dbReference type="Proteomes" id="UP000218287">
    <property type="component" value="Chromosome"/>
</dbReference>
<organism evidence="1 2">
    <name type="scientific">Anabaenopsis circularis NIES-21</name>
    <dbReference type="NCBI Taxonomy" id="1085406"/>
    <lineage>
        <taxon>Bacteria</taxon>
        <taxon>Bacillati</taxon>
        <taxon>Cyanobacteriota</taxon>
        <taxon>Cyanophyceae</taxon>
        <taxon>Nostocales</taxon>
        <taxon>Nodulariaceae</taxon>
        <taxon>Anabaenopsis</taxon>
    </lineage>
</organism>
<protein>
    <recommendedName>
        <fullName evidence="3">PEP-CTERM protein-sorting domain-containing protein</fullName>
    </recommendedName>
</protein>
<reference evidence="1 2" key="1">
    <citation type="submission" date="2017-06" db="EMBL/GenBank/DDBJ databases">
        <title>Genome sequencing of cyanobaciteial culture collection at National Institute for Environmental Studies (NIES).</title>
        <authorList>
            <person name="Hirose Y."/>
            <person name="Shimura Y."/>
            <person name="Fujisawa T."/>
            <person name="Nakamura Y."/>
            <person name="Kawachi M."/>
        </authorList>
    </citation>
    <scope>NUCLEOTIDE SEQUENCE [LARGE SCALE GENOMIC DNA]</scope>
    <source>
        <strain evidence="1 2">NIES-21</strain>
    </source>
</reference>
<keyword evidence="2" id="KW-1185">Reference proteome</keyword>
<evidence type="ECO:0000313" key="1">
    <source>
        <dbReference type="EMBL" id="BAY18354.1"/>
    </source>
</evidence>
<dbReference type="OrthoDB" id="8547602at2"/>
<sequence length="203" mass="21299">MKNLALLSTTALTVASGLIFGTMQAVSAASLNWQWSYFGSGITASGNLITNDTPDNSGFYQILGISGTRNNETITGLQPTGTAIPGNEPFNVDNLISLNSQQLTGDGFGYSTSSGSYASPFFASFLATPGYLEVFSAPPILSGFGNLGTEDSELPIVFSARIISIPEPTSILSLLAVCTLGFVSALKRQQSLQLTKQKHTQAS</sequence>
<proteinExistence type="predicted"/>
<name>A0A1Z4GLH2_9CYAN</name>
<accession>A0A1Z4GLH2</accession>
<dbReference type="AlphaFoldDB" id="A0A1Z4GLH2"/>
<gene>
    <name evidence="1" type="ORF">NIES21_42000</name>
</gene>
<dbReference type="EMBL" id="AP018174">
    <property type="protein sequence ID" value="BAY18354.1"/>
    <property type="molecule type" value="Genomic_DNA"/>
</dbReference>
<dbReference type="InterPro" id="IPR013424">
    <property type="entry name" value="Ice-binding_C"/>
</dbReference>
<evidence type="ECO:0008006" key="3">
    <source>
        <dbReference type="Google" id="ProtNLM"/>
    </source>
</evidence>